<evidence type="ECO:0000313" key="2">
    <source>
        <dbReference type="EMBL" id="OQO04033.1"/>
    </source>
</evidence>
<dbReference type="InParanoid" id="A0A1V8SY01"/>
<feature type="compositionally biased region" description="Basic residues" evidence="1">
    <location>
        <begin position="212"/>
        <end position="223"/>
    </location>
</feature>
<reference evidence="3" key="1">
    <citation type="submission" date="2017-03" db="EMBL/GenBank/DDBJ databases">
        <title>Genomes of endolithic fungi from Antarctica.</title>
        <authorList>
            <person name="Coleine C."/>
            <person name="Masonjones S."/>
            <person name="Stajich J.E."/>
        </authorList>
    </citation>
    <scope>NUCLEOTIDE SEQUENCE [LARGE SCALE GENOMIC DNA]</scope>
    <source>
        <strain evidence="3">CCFEE 5527</strain>
    </source>
</reference>
<organism evidence="2 3">
    <name type="scientific">Cryoendolithus antarcticus</name>
    <dbReference type="NCBI Taxonomy" id="1507870"/>
    <lineage>
        <taxon>Eukaryota</taxon>
        <taxon>Fungi</taxon>
        <taxon>Dikarya</taxon>
        <taxon>Ascomycota</taxon>
        <taxon>Pezizomycotina</taxon>
        <taxon>Dothideomycetes</taxon>
        <taxon>Dothideomycetidae</taxon>
        <taxon>Cladosporiales</taxon>
        <taxon>Cladosporiaceae</taxon>
        <taxon>Cryoendolithus</taxon>
    </lineage>
</organism>
<dbReference type="EMBL" id="NAJO01000023">
    <property type="protein sequence ID" value="OQO04033.1"/>
    <property type="molecule type" value="Genomic_DNA"/>
</dbReference>
<feature type="region of interest" description="Disordered" evidence="1">
    <location>
        <begin position="93"/>
        <end position="153"/>
    </location>
</feature>
<keyword evidence="3" id="KW-1185">Reference proteome</keyword>
<evidence type="ECO:0000256" key="1">
    <source>
        <dbReference type="SAM" id="MobiDB-lite"/>
    </source>
</evidence>
<feature type="compositionally biased region" description="Basic and acidic residues" evidence="1">
    <location>
        <begin position="224"/>
        <end position="236"/>
    </location>
</feature>
<dbReference type="AlphaFoldDB" id="A0A1V8SY01"/>
<feature type="compositionally biased region" description="Basic residues" evidence="1">
    <location>
        <begin position="237"/>
        <end position="246"/>
    </location>
</feature>
<feature type="region of interest" description="Disordered" evidence="1">
    <location>
        <begin position="196"/>
        <end position="246"/>
    </location>
</feature>
<feature type="compositionally biased region" description="Basic and acidic residues" evidence="1">
    <location>
        <begin position="93"/>
        <end position="110"/>
    </location>
</feature>
<proteinExistence type="predicted"/>
<accession>A0A1V8SY01</accession>
<name>A0A1V8SY01_9PEZI</name>
<comment type="caution">
    <text evidence="2">The sequence shown here is derived from an EMBL/GenBank/DDBJ whole genome shotgun (WGS) entry which is preliminary data.</text>
</comment>
<sequence length="246" mass="26597">MWQLTELVDEFKVGVIARIKVEPIDPKDWQLAADTCFAFLEKPALAPLDQAQVHFILAGMCLNGDIAVQEDHLIIADDMLTWFEKEVAVGGQDVEKQDTEKQSVGEHDVGKQSAEGQSAEGQRVEDNGTGEQGAGNDSARAQYSSEEVPRNTAASADAIIEETVANQDAAANTVLDDQGFSDHGAVVGTDALDALDAKDDGAEHPGGSTKLPVRKKTISKSMRRREANDAFAERNTSKHLKRKAQQ</sequence>
<evidence type="ECO:0000313" key="3">
    <source>
        <dbReference type="Proteomes" id="UP000192596"/>
    </source>
</evidence>
<protein>
    <submittedName>
        <fullName evidence="2">Uncharacterized protein</fullName>
    </submittedName>
</protein>
<dbReference type="Proteomes" id="UP000192596">
    <property type="component" value="Unassembled WGS sequence"/>
</dbReference>
<gene>
    <name evidence="2" type="ORF">B0A48_10676</name>
</gene>